<evidence type="ECO:0000313" key="1">
    <source>
        <dbReference type="EMBL" id="GAU37562.1"/>
    </source>
</evidence>
<proteinExistence type="predicted"/>
<name>A0A2Z6NLS2_TRISU</name>
<accession>A0A2Z6NLS2</accession>
<dbReference type="EMBL" id="DF973678">
    <property type="protein sequence ID" value="GAU37562.1"/>
    <property type="molecule type" value="Genomic_DNA"/>
</dbReference>
<dbReference type="AlphaFoldDB" id="A0A2Z6NLS2"/>
<protein>
    <submittedName>
        <fullName evidence="1">Uncharacterized protein</fullName>
    </submittedName>
</protein>
<evidence type="ECO:0000313" key="2">
    <source>
        <dbReference type="Proteomes" id="UP000242715"/>
    </source>
</evidence>
<sequence>MAVMEAIVAATTLATASSVPSTPSTTTMGRLVVGGAETIATSSETERKTQKKWIRARTHGFHAPGCWTRVGLTRLVVGSAWRRVRRRLATKFRRGGRRWVAKQVVVSHLRGDA</sequence>
<reference evidence="2" key="1">
    <citation type="journal article" date="2017" name="Front. Plant Sci.">
        <title>Climate Clever Clovers: New Paradigm to Reduce the Environmental Footprint of Ruminants by Breeding Low Methanogenic Forages Utilizing Haplotype Variation.</title>
        <authorList>
            <person name="Kaur P."/>
            <person name="Appels R."/>
            <person name="Bayer P.E."/>
            <person name="Keeble-Gagnere G."/>
            <person name="Wang J."/>
            <person name="Hirakawa H."/>
            <person name="Shirasawa K."/>
            <person name="Vercoe P."/>
            <person name="Stefanova K."/>
            <person name="Durmic Z."/>
            <person name="Nichols P."/>
            <person name="Revell C."/>
            <person name="Isobe S.N."/>
            <person name="Edwards D."/>
            <person name="Erskine W."/>
        </authorList>
    </citation>
    <scope>NUCLEOTIDE SEQUENCE [LARGE SCALE GENOMIC DNA]</scope>
    <source>
        <strain evidence="2">cv. Daliak</strain>
    </source>
</reference>
<keyword evidence="2" id="KW-1185">Reference proteome</keyword>
<dbReference type="Proteomes" id="UP000242715">
    <property type="component" value="Unassembled WGS sequence"/>
</dbReference>
<organism evidence="1 2">
    <name type="scientific">Trifolium subterraneum</name>
    <name type="common">Subterranean clover</name>
    <dbReference type="NCBI Taxonomy" id="3900"/>
    <lineage>
        <taxon>Eukaryota</taxon>
        <taxon>Viridiplantae</taxon>
        <taxon>Streptophyta</taxon>
        <taxon>Embryophyta</taxon>
        <taxon>Tracheophyta</taxon>
        <taxon>Spermatophyta</taxon>
        <taxon>Magnoliopsida</taxon>
        <taxon>eudicotyledons</taxon>
        <taxon>Gunneridae</taxon>
        <taxon>Pentapetalae</taxon>
        <taxon>rosids</taxon>
        <taxon>fabids</taxon>
        <taxon>Fabales</taxon>
        <taxon>Fabaceae</taxon>
        <taxon>Papilionoideae</taxon>
        <taxon>50 kb inversion clade</taxon>
        <taxon>NPAAA clade</taxon>
        <taxon>Hologalegina</taxon>
        <taxon>IRL clade</taxon>
        <taxon>Trifolieae</taxon>
        <taxon>Trifolium</taxon>
    </lineage>
</organism>
<gene>
    <name evidence="1" type="ORF">TSUD_153950</name>
</gene>